<dbReference type="AlphaFoldDB" id="A0AAW0GLW6"/>
<organism evidence="3 4">
    <name type="scientific">Cerrena zonata</name>
    <dbReference type="NCBI Taxonomy" id="2478898"/>
    <lineage>
        <taxon>Eukaryota</taxon>
        <taxon>Fungi</taxon>
        <taxon>Dikarya</taxon>
        <taxon>Basidiomycota</taxon>
        <taxon>Agaricomycotina</taxon>
        <taxon>Agaricomycetes</taxon>
        <taxon>Polyporales</taxon>
        <taxon>Cerrenaceae</taxon>
        <taxon>Cerrena</taxon>
    </lineage>
</organism>
<dbReference type="Pfam" id="PF20434">
    <property type="entry name" value="BD-FAE"/>
    <property type="match status" value="1"/>
</dbReference>
<evidence type="ECO:0000259" key="2">
    <source>
        <dbReference type="Pfam" id="PF20434"/>
    </source>
</evidence>
<dbReference type="InterPro" id="IPR050300">
    <property type="entry name" value="GDXG_lipolytic_enzyme"/>
</dbReference>
<sequence length="304" mass="33941">MNPTSKIAVVRDISYTGSHSHLQSFDLYIPSESTNSSPLANTCNGSQNPNPSSPPPLICFVHGGAWRSEDKSEHAVLAQRLAALTSFPVAVPNYRLTKPETPIKHPAHAEDVLHFLHFLLDWEGPKESGRPCYDSERFYLVGHSCSAHMLASIFLSPIPPTAFPTLEPSGRLLEATLGIIFSEGIYDIDLLLESFPEYKAWFIADVFGEHDSYAPSNTAAYNLRPEARHVYWLIMHSLGDTLVDIKQSRKFHEHITGMVEDSDVKVMWDDSLEGDHDEVLTKEQYAAIVARFVLDHPSSRVLGM</sequence>
<dbReference type="GO" id="GO:0016787">
    <property type="term" value="F:hydrolase activity"/>
    <property type="evidence" value="ECO:0007669"/>
    <property type="project" value="UniProtKB-KW"/>
</dbReference>
<proteinExistence type="predicted"/>
<evidence type="ECO:0000313" key="4">
    <source>
        <dbReference type="Proteomes" id="UP001385951"/>
    </source>
</evidence>
<dbReference type="Gene3D" id="3.40.50.1820">
    <property type="entry name" value="alpha/beta hydrolase"/>
    <property type="match status" value="1"/>
</dbReference>
<keyword evidence="1" id="KW-0378">Hydrolase</keyword>
<evidence type="ECO:0000313" key="3">
    <source>
        <dbReference type="EMBL" id="KAK7693622.1"/>
    </source>
</evidence>
<comment type="caution">
    <text evidence="3">The sequence shown here is derived from an EMBL/GenBank/DDBJ whole genome shotgun (WGS) entry which is preliminary data.</text>
</comment>
<keyword evidence="4" id="KW-1185">Reference proteome</keyword>
<reference evidence="3 4" key="1">
    <citation type="submission" date="2022-09" db="EMBL/GenBank/DDBJ databases">
        <authorList>
            <person name="Palmer J.M."/>
        </authorList>
    </citation>
    <scope>NUCLEOTIDE SEQUENCE [LARGE SCALE GENOMIC DNA]</scope>
    <source>
        <strain evidence="3 4">DSM 7382</strain>
    </source>
</reference>
<dbReference type="PANTHER" id="PTHR48081">
    <property type="entry name" value="AB HYDROLASE SUPERFAMILY PROTEIN C4A8.06C"/>
    <property type="match status" value="1"/>
</dbReference>
<evidence type="ECO:0000256" key="1">
    <source>
        <dbReference type="ARBA" id="ARBA00022801"/>
    </source>
</evidence>
<dbReference type="SUPFAM" id="SSF53474">
    <property type="entry name" value="alpha/beta-Hydrolases"/>
    <property type="match status" value="1"/>
</dbReference>
<gene>
    <name evidence="3" type="ORF">QCA50_003191</name>
</gene>
<protein>
    <recommendedName>
        <fullName evidence="2">BD-FAE-like domain-containing protein</fullName>
    </recommendedName>
</protein>
<accession>A0AAW0GLW6</accession>
<dbReference type="PANTHER" id="PTHR48081:SF33">
    <property type="entry name" value="KYNURENINE FORMAMIDASE"/>
    <property type="match status" value="1"/>
</dbReference>
<dbReference type="Proteomes" id="UP001385951">
    <property type="component" value="Unassembled WGS sequence"/>
</dbReference>
<dbReference type="InterPro" id="IPR029058">
    <property type="entry name" value="AB_hydrolase_fold"/>
</dbReference>
<name>A0AAW0GLW6_9APHY</name>
<feature type="domain" description="BD-FAE-like" evidence="2">
    <location>
        <begin position="49"/>
        <end position="149"/>
    </location>
</feature>
<dbReference type="EMBL" id="JASBNA010000003">
    <property type="protein sequence ID" value="KAK7693622.1"/>
    <property type="molecule type" value="Genomic_DNA"/>
</dbReference>
<dbReference type="InterPro" id="IPR049492">
    <property type="entry name" value="BD-FAE-like_dom"/>
</dbReference>